<evidence type="ECO:0000256" key="1">
    <source>
        <dbReference type="ARBA" id="ARBA00004117"/>
    </source>
</evidence>
<dbReference type="InterPro" id="IPR001444">
    <property type="entry name" value="Flag_bb_rod_N"/>
</dbReference>
<dbReference type="RefSeq" id="WP_048708738.1">
    <property type="nucleotide sequence ID" value="NZ_CP014646.1"/>
</dbReference>
<reference evidence="9" key="1">
    <citation type="submission" date="2016-03" db="EMBL/GenBank/DDBJ databases">
        <authorList>
            <person name="Ma C."/>
            <person name="Zhou S."/>
            <person name="Yang G."/>
        </authorList>
    </citation>
    <scope>NUCLEOTIDE SEQUENCE [LARGE SCALE GENOMIC DNA]</scope>
    <source>
        <strain evidence="9">SgZ-1</strain>
    </source>
</reference>
<evidence type="ECO:0000313" key="9">
    <source>
        <dbReference type="Proteomes" id="UP000036902"/>
    </source>
</evidence>
<gene>
    <name evidence="8" type="ORF">AC731_001110</name>
</gene>
<dbReference type="EMBL" id="CP014646">
    <property type="protein sequence ID" value="AMO35667.1"/>
    <property type="molecule type" value="Genomic_DNA"/>
</dbReference>
<dbReference type="InterPro" id="IPR019776">
    <property type="entry name" value="Flagellar_basal_body_rod_CS"/>
</dbReference>
<dbReference type="KEGG" id="thu:AC731_001110"/>
<dbReference type="PIRSF" id="PIRSF002889">
    <property type="entry name" value="Rod_FlgB"/>
    <property type="match status" value="1"/>
</dbReference>
<evidence type="ECO:0000256" key="5">
    <source>
        <dbReference type="ARBA" id="ARBA00024934"/>
    </source>
</evidence>
<dbReference type="AlphaFoldDB" id="A0A140ID42"/>
<dbReference type="InterPro" id="IPR006300">
    <property type="entry name" value="FlgB"/>
</dbReference>
<keyword evidence="8" id="KW-0969">Cilium</keyword>
<feature type="domain" description="Flagellar basal body rod protein N-terminal" evidence="7">
    <location>
        <begin position="9"/>
        <end position="39"/>
    </location>
</feature>
<dbReference type="PANTHER" id="PTHR30435">
    <property type="entry name" value="FLAGELLAR PROTEIN"/>
    <property type="match status" value="1"/>
</dbReference>
<dbReference type="GO" id="GO:0030694">
    <property type="term" value="C:bacterial-type flagellum basal body, rod"/>
    <property type="evidence" value="ECO:0007669"/>
    <property type="project" value="InterPro"/>
</dbReference>
<dbReference type="NCBIfam" id="TIGR01396">
    <property type="entry name" value="FlgB"/>
    <property type="match status" value="1"/>
</dbReference>
<dbReference type="PANTHER" id="PTHR30435:SF12">
    <property type="entry name" value="FLAGELLAR BASAL BODY ROD PROTEIN FLGB"/>
    <property type="match status" value="1"/>
</dbReference>
<evidence type="ECO:0000256" key="6">
    <source>
        <dbReference type="PIRNR" id="PIRNR002889"/>
    </source>
</evidence>
<evidence type="ECO:0000256" key="2">
    <source>
        <dbReference type="ARBA" id="ARBA00009677"/>
    </source>
</evidence>
<dbReference type="STRING" id="1134435.AC731_001110"/>
<organism evidence="8 9">
    <name type="scientific">Thauera humireducens</name>
    <dbReference type="NCBI Taxonomy" id="1134435"/>
    <lineage>
        <taxon>Bacteria</taxon>
        <taxon>Pseudomonadati</taxon>
        <taxon>Pseudomonadota</taxon>
        <taxon>Betaproteobacteria</taxon>
        <taxon>Rhodocyclales</taxon>
        <taxon>Zoogloeaceae</taxon>
        <taxon>Thauera</taxon>
    </lineage>
</organism>
<evidence type="ECO:0000313" key="8">
    <source>
        <dbReference type="EMBL" id="AMO35667.1"/>
    </source>
</evidence>
<keyword evidence="8" id="KW-0966">Cell projection</keyword>
<comment type="function">
    <text evidence="5 6">Structural component of flagellum, the bacterial motility apparatus. Part of the rod structure of flagellar basal body.</text>
</comment>
<accession>A0A140ID42</accession>
<protein>
    <recommendedName>
        <fullName evidence="3 6">Flagellar basal body rod protein FlgB</fullName>
    </recommendedName>
</protein>
<name>A0A140ID42_9RHOO</name>
<evidence type="ECO:0000256" key="3">
    <source>
        <dbReference type="ARBA" id="ARBA00014376"/>
    </source>
</evidence>
<keyword evidence="4 6" id="KW-0975">Bacterial flagellum</keyword>
<sequence>MKTLLDNQMRFHQAAFNLQAYRQELLASNIANADTPHFKARDIDFRSALQNAIGKGGQSGVALDTTHQAHIAAGGSAGAGSFVKYRNEYQSAVDGNTVNMDVERAAFAENALRYEASVTFISGMIRSMNTALTGQ</sequence>
<dbReference type="GO" id="GO:0071973">
    <property type="term" value="P:bacterial-type flagellum-dependent cell motility"/>
    <property type="evidence" value="ECO:0007669"/>
    <property type="project" value="InterPro"/>
</dbReference>
<evidence type="ECO:0000256" key="4">
    <source>
        <dbReference type="ARBA" id="ARBA00023143"/>
    </source>
</evidence>
<keyword evidence="8" id="KW-0282">Flagellum</keyword>
<dbReference type="Pfam" id="PF00460">
    <property type="entry name" value="Flg_bb_rod"/>
    <property type="match status" value="1"/>
</dbReference>
<keyword evidence="9" id="KW-1185">Reference proteome</keyword>
<comment type="subcellular location">
    <subcellularLocation>
        <location evidence="1 6">Bacterial flagellum basal body</location>
    </subcellularLocation>
</comment>
<dbReference type="Proteomes" id="UP000036902">
    <property type="component" value="Chromosome"/>
</dbReference>
<comment type="similarity">
    <text evidence="2 6">Belongs to the flagella basal body rod proteins family.</text>
</comment>
<comment type="subunit">
    <text evidence="6">The basal body constitutes a major portion of the flagellar organelle and consists of a number of rings mounted on a central rod.</text>
</comment>
<evidence type="ECO:0000259" key="7">
    <source>
        <dbReference type="Pfam" id="PF00460"/>
    </source>
</evidence>
<proteinExistence type="inferred from homology"/>
<dbReference type="PROSITE" id="PS00588">
    <property type="entry name" value="FLAGELLA_BB_ROD"/>
    <property type="match status" value="1"/>
</dbReference>